<protein>
    <submittedName>
        <fullName evidence="2">Uncharacterized protein</fullName>
    </submittedName>
</protein>
<evidence type="ECO:0000313" key="3">
    <source>
        <dbReference type="Proteomes" id="UP000710849"/>
    </source>
</evidence>
<dbReference type="Proteomes" id="UP000710849">
    <property type="component" value="Unassembled WGS sequence"/>
</dbReference>
<accession>A0A9P5IL85</accession>
<dbReference type="AlphaFoldDB" id="A0A9P5IL85"/>
<evidence type="ECO:0000256" key="1">
    <source>
        <dbReference type="SAM" id="MobiDB-lite"/>
    </source>
</evidence>
<proteinExistence type="predicted"/>
<reference evidence="2 3" key="1">
    <citation type="journal article" date="2020" name="Genome Biol. Evol.">
        <title>Comparative genomics of Sclerotiniaceae.</title>
        <authorList>
            <person name="Valero Jimenez C.A."/>
            <person name="Steentjes M."/>
            <person name="Scholten O.E."/>
            <person name="Van Kan J.A.L."/>
        </authorList>
    </citation>
    <scope>NUCLEOTIDE SEQUENCE [LARGE SCALE GENOMIC DNA]</scope>
    <source>
        <strain evidence="2 3">MUCL 94</strain>
    </source>
</reference>
<sequence length="64" mass="6872">MVGSDAIPYLITYEESASHAIQETIRDPGRGKPRPVIPRTLQPSCSNSPNLQPAVAAARKAKNT</sequence>
<comment type="caution">
    <text evidence="2">The sequence shown here is derived from an EMBL/GenBank/DDBJ whole genome shotgun (WGS) entry which is preliminary data.</text>
</comment>
<name>A0A9P5IL85_9HELO</name>
<organism evidence="2 3">
    <name type="scientific">Botrytis byssoidea</name>
    <dbReference type="NCBI Taxonomy" id="139641"/>
    <lineage>
        <taxon>Eukaryota</taxon>
        <taxon>Fungi</taxon>
        <taxon>Dikarya</taxon>
        <taxon>Ascomycota</taxon>
        <taxon>Pezizomycotina</taxon>
        <taxon>Leotiomycetes</taxon>
        <taxon>Helotiales</taxon>
        <taxon>Sclerotiniaceae</taxon>
        <taxon>Botrytis</taxon>
    </lineage>
</organism>
<feature type="region of interest" description="Disordered" evidence="1">
    <location>
        <begin position="21"/>
        <end position="64"/>
    </location>
</feature>
<dbReference type="RefSeq" id="XP_038733666.1">
    <property type="nucleotide sequence ID" value="XM_038875309.1"/>
</dbReference>
<dbReference type="EMBL" id="RCSW01000008">
    <property type="protein sequence ID" value="KAF7945759.1"/>
    <property type="molecule type" value="Genomic_DNA"/>
</dbReference>
<keyword evidence="3" id="KW-1185">Reference proteome</keyword>
<feature type="compositionally biased region" description="Polar residues" evidence="1">
    <location>
        <begin position="41"/>
        <end position="51"/>
    </location>
</feature>
<gene>
    <name evidence="2" type="ORF">EAE97_004797</name>
</gene>
<dbReference type="GeneID" id="62148386"/>
<evidence type="ECO:0000313" key="2">
    <source>
        <dbReference type="EMBL" id="KAF7945759.1"/>
    </source>
</evidence>